<dbReference type="Proteomes" id="UP000046395">
    <property type="component" value="Unassembled WGS sequence"/>
</dbReference>
<reference evidence="2" key="1">
    <citation type="submission" date="2019-12" db="UniProtKB">
        <authorList>
            <consortium name="WormBaseParasite"/>
        </authorList>
    </citation>
    <scope>IDENTIFICATION</scope>
</reference>
<dbReference type="WBParaSite" id="TMUE_3000012706.1">
    <property type="protein sequence ID" value="TMUE_3000012706.1"/>
    <property type="gene ID" value="WBGene00290804"/>
</dbReference>
<organism evidence="1 2">
    <name type="scientific">Trichuris muris</name>
    <name type="common">Mouse whipworm</name>
    <dbReference type="NCBI Taxonomy" id="70415"/>
    <lineage>
        <taxon>Eukaryota</taxon>
        <taxon>Metazoa</taxon>
        <taxon>Ecdysozoa</taxon>
        <taxon>Nematoda</taxon>
        <taxon>Enoplea</taxon>
        <taxon>Dorylaimia</taxon>
        <taxon>Trichinellida</taxon>
        <taxon>Trichuridae</taxon>
        <taxon>Trichuris</taxon>
    </lineage>
</organism>
<dbReference type="AlphaFoldDB" id="A0A5S6QZ98"/>
<accession>A0A5S6QZ98</accession>
<protein>
    <submittedName>
        <fullName evidence="2">SRCR domain-containing protein</fullName>
    </submittedName>
</protein>
<proteinExistence type="predicted"/>
<evidence type="ECO:0000313" key="1">
    <source>
        <dbReference type="Proteomes" id="UP000046395"/>
    </source>
</evidence>
<sequence>MDVNNARSCSTRRRRPRAFGCCDSESGGVWSDRWCGPTGGCRGHLAQSVWSDQSCGPTAGCRGQPARSMWSNRCVPQTSGVECEHMHAGWKCAPAGSSSRYHVRARCGSP</sequence>
<name>A0A5S6QZ98_TRIMR</name>
<evidence type="ECO:0000313" key="2">
    <source>
        <dbReference type="WBParaSite" id="TMUE_3000012706.1"/>
    </source>
</evidence>
<keyword evidence="1" id="KW-1185">Reference proteome</keyword>